<comment type="caution">
    <text evidence="18">Lacks conserved residue(s) required for the propagation of feature annotation.</text>
</comment>
<gene>
    <name evidence="20" type="primary">ATG9_1</name>
    <name evidence="20" type="ORF">LPJ61_004148</name>
</gene>
<comment type="catalytic activity">
    <reaction evidence="16">
        <text>a 1,2-diacyl-sn-glycero-3-phospho-(1D-myo-inositol-3-phosphate)(in) = a 1,2-diacyl-sn-glycero-3-phospho-(1D-myo-inositol-3-phosphate)(out)</text>
        <dbReference type="Rhea" id="RHEA:67920"/>
        <dbReference type="ChEBI" id="CHEBI:58088"/>
    </reaction>
</comment>
<evidence type="ECO:0000256" key="12">
    <source>
        <dbReference type="ARBA" id="ARBA00023055"/>
    </source>
</evidence>
<evidence type="ECO:0000256" key="8">
    <source>
        <dbReference type="ARBA" id="ARBA00022692"/>
    </source>
</evidence>
<organism evidence="20 21">
    <name type="scientific">Coemansia biformis</name>
    <dbReference type="NCBI Taxonomy" id="1286918"/>
    <lineage>
        <taxon>Eukaryota</taxon>
        <taxon>Fungi</taxon>
        <taxon>Fungi incertae sedis</taxon>
        <taxon>Zoopagomycota</taxon>
        <taxon>Kickxellomycotina</taxon>
        <taxon>Kickxellomycetes</taxon>
        <taxon>Kickxellales</taxon>
        <taxon>Kickxellaceae</taxon>
        <taxon>Coemansia</taxon>
    </lineage>
</organism>
<protein>
    <recommendedName>
        <fullName evidence="6 18">Autophagy-related protein 9</fullName>
    </recommendedName>
</protein>
<name>A0A9W8CX14_9FUNG</name>
<dbReference type="GO" id="GO:0005776">
    <property type="term" value="C:autophagosome"/>
    <property type="evidence" value="ECO:0007669"/>
    <property type="project" value="TreeGrafter"/>
</dbReference>
<evidence type="ECO:0000256" key="7">
    <source>
        <dbReference type="ARBA" id="ARBA00022448"/>
    </source>
</evidence>
<dbReference type="InterPro" id="IPR007241">
    <property type="entry name" value="Autophagy-rel_prot_9"/>
</dbReference>
<evidence type="ECO:0000256" key="19">
    <source>
        <dbReference type="SAM" id="MobiDB-lite"/>
    </source>
</evidence>
<feature type="non-terminal residue" evidence="20">
    <location>
        <position position="325"/>
    </location>
</feature>
<evidence type="ECO:0000256" key="6">
    <source>
        <dbReference type="ARBA" id="ARBA00018074"/>
    </source>
</evidence>
<keyword evidence="10 18" id="KW-0072">Autophagy</keyword>
<dbReference type="Proteomes" id="UP001143981">
    <property type="component" value="Unassembled WGS sequence"/>
</dbReference>
<comment type="catalytic activity">
    <reaction evidence="17">
        <text>a 1,2-diacyl-sn-glycero-3-phosphocholine(in) = a 1,2-diacyl-sn-glycero-3-phosphocholine(out)</text>
        <dbReference type="Rhea" id="RHEA:38571"/>
        <dbReference type="ChEBI" id="CHEBI:57643"/>
    </reaction>
</comment>
<dbReference type="GO" id="GO:0034045">
    <property type="term" value="C:phagophore assembly site membrane"/>
    <property type="evidence" value="ECO:0007669"/>
    <property type="project" value="UniProtKB-SubCell"/>
</dbReference>
<feature type="compositionally biased region" description="Low complexity" evidence="19">
    <location>
        <begin position="56"/>
        <end position="79"/>
    </location>
</feature>
<keyword evidence="9 18" id="KW-1133">Transmembrane helix</keyword>
<proteinExistence type="inferred from homology"/>
<evidence type="ECO:0000256" key="14">
    <source>
        <dbReference type="ARBA" id="ARBA00024479"/>
    </source>
</evidence>
<evidence type="ECO:0000256" key="15">
    <source>
        <dbReference type="ARBA" id="ARBA00024615"/>
    </source>
</evidence>
<dbReference type="EMBL" id="JANBOI010000867">
    <property type="protein sequence ID" value="KAJ1728221.1"/>
    <property type="molecule type" value="Genomic_DNA"/>
</dbReference>
<sequence length="325" mass="34472">MDGSESYTDENAWLATGMQQNAPAGTPSAASASPTAHMRGLTSTLSGRRTRHEPTPASSGPEVPVAAAAVAPRADVAGRQAHADSYSPHVSPQQAWRPLGRREARGFRGVDSDDEGGQPPASLLVELPHQYGSVAGSRGSAQASVLLEDPRQGGAGGFVRRAAQAVQTRIQDIGGQAAGLPQLGGPMPPPHPRTRDTGRGSGDGRPPLGAGARTAWPRRGGRQRAEARPTHRERALRAWRDVRHQDGFFCRVYAYYAGKGALTIIVSRVLQLATLAFVVVLSTFVFGCIDHAKVRDQKSLAAVVIPQCTRQLSWMATLALWSFAA</sequence>
<keyword evidence="11" id="KW-0333">Golgi apparatus</keyword>
<dbReference type="GO" id="GO:0006869">
    <property type="term" value="P:lipid transport"/>
    <property type="evidence" value="ECO:0007669"/>
    <property type="project" value="UniProtKB-KW"/>
</dbReference>
<keyword evidence="7 18" id="KW-0813">Transport</keyword>
<evidence type="ECO:0000256" key="16">
    <source>
        <dbReference type="ARBA" id="ARBA00024621"/>
    </source>
</evidence>
<keyword evidence="21" id="KW-1185">Reference proteome</keyword>
<reference evidence="20" key="1">
    <citation type="submission" date="2022-07" db="EMBL/GenBank/DDBJ databases">
        <title>Phylogenomic reconstructions and comparative analyses of Kickxellomycotina fungi.</title>
        <authorList>
            <person name="Reynolds N.K."/>
            <person name="Stajich J.E."/>
            <person name="Barry K."/>
            <person name="Grigoriev I.V."/>
            <person name="Crous P."/>
            <person name="Smith M.E."/>
        </authorList>
    </citation>
    <scope>NUCLEOTIDE SEQUENCE</scope>
    <source>
        <strain evidence="20">BCRC 34381</strain>
    </source>
</reference>
<evidence type="ECO:0000256" key="11">
    <source>
        <dbReference type="ARBA" id="ARBA00023034"/>
    </source>
</evidence>
<evidence type="ECO:0000256" key="10">
    <source>
        <dbReference type="ARBA" id="ARBA00023006"/>
    </source>
</evidence>
<comment type="catalytic activity">
    <reaction evidence="15">
        <text>a 1,2-diacyl-sn-glycero-3-phosphoethanolamine(in) = a 1,2-diacyl-sn-glycero-3-phosphoethanolamine(out)</text>
        <dbReference type="Rhea" id="RHEA:38895"/>
        <dbReference type="ChEBI" id="CHEBI:64612"/>
    </reaction>
</comment>
<comment type="caution">
    <text evidence="20">The sequence shown here is derived from an EMBL/GenBank/DDBJ whole genome shotgun (WGS) entry which is preliminary data.</text>
</comment>
<feature type="region of interest" description="Disordered" evidence="19">
    <location>
        <begin position="176"/>
        <end position="231"/>
    </location>
</feature>
<dbReference type="PANTHER" id="PTHR13038">
    <property type="entry name" value="APG9 AUTOPHAGY 9"/>
    <property type="match status" value="1"/>
</dbReference>
<feature type="transmembrane region" description="Helical" evidence="18">
    <location>
        <begin position="269"/>
        <end position="289"/>
    </location>
</feature>
<dbReference type="GO" id="GO:0000139">
    <property type="term" value="C:Golgi membrane"/>
    <property type="evidence" value="ECO:0007669"/>
    <property type="project" value="UniProtKB-SubCell"/>
</dbReference>
<keyword evidence="8 18" id="KW-0812">Transmembrane</keyword>
<evidence type="ECO:0000256" key="17">
    <source>
        <dbReference type="ARBA" id="ARBA00024631"/>
    </source>
</evidence>
<keyword evidence="13 18" id="KW-0472">Membrane</keyword>
<evidence type="ECO:0000256" key="4">
    <source>
        <dbReference type="ARBA" id="ARBA00004653"/>
    </source>
</evidence>
<evidence type="ECO:0000256" key="2">
    <source>
        <dbReference type="ARBA" id="ARBA00004477"/>
    </source>
</evidence>
<dbReference type="GO" id="GO:0005789">
    <property type="term" value="C:endoplasmic reticulum membrane"/>
    <property type="evidence" value="ECO:0007669"/>
    <property type="project" value="UniProtKB-SubCell"/>
</dbReference>
<evidence type="ECO:0000313" key="21">
    <source>
        <dbReference type="Proteomes" id="UP001143981"/>
    </source>
</evidence>
<accession>A0A9W8CX14</accession>
<comment type="function">
    <text evidence="18">Phospholipid scramblase involved in autophagy. Cycles between the preautophagosomal structure/phagophore assembly site (PAS) and the cytoplasmic vesicle pool and supplies membrane for the growing autophagosome. Lipid scramblase activity plays a key role in preautophagosomal structure/phagophore assembly by distributing the phospholipids that arrive through ATG2 from the cytoplasmic to the luminal leaflet of the bilayer, thereby driving autophagosomal membrane expansion.</text>
</comment>
<feature type="region of interest" description="Disordered" evidence="19">
    <location>
        <begin position="1"/>
        <end position="101"/>
    </location>
</feature>
<dbReference type="GO" id="GO:0000422">
    <property type="term" value="P:autophagy of mitochondrion"/>
    <property type="evidence" value="ECO:0007669"/>
    <property type="project" value="TreeGrafter"/>
</dbReference>
<comment type="similarity">
    <text evidence="5 18">Belongs to the ATG9 family.</text>
</comment>
<comment type="catalytic activity">
    <reaction evidence="14">
        <text>a 1,2-diacyl-sn-glycero-3-phospho-L-serine(in) = a 1,2-diacyl-sn-glycero-3-phospho-L-serine(out)</text>
        <dbReference type="Rhea" id="RHEA:38663"/>
        <dbReference type="ChEBI" id="CHEBI:57262"/>
    </reaction>
</comment>
<dbReference type="OrthoDB" id="5570257at2759"/>
<comment type="subcellular location">
    <subcellularLocation>
        <location evidence="1">Cytoplasmic vesicle membrane</location>
        <topology evidence="1">Multi-pass membrane protein</topology>
    </subcellularLocation>
    <subcellularLocation>
        <location evidence="2">Endoplasmic reticulum membrane</location>
        <topology evidence="2">Multi-pass membrane protein</topology>
    </subcellularLocation>
    <subcellularLocation>
        <location evidence="4">Golgi apparatus membrane</location>
        <topology evidence="4">Multi-pass membrane protein</topology>
    </subcellularLocation>
    <subcellularLocation>
        <location evidence="3 18">Preautophagosomal structure membrane</location>
        <topology evidence="3 18">Multi-pass membrane protein</topology>
    </subcellularLocation>
</comment>
<dbReference type="GO" id="GO:0030659">
    <property type="term" value="C:cytoplasmic vesicle membrane"/>
    <property type="evidence" value="ECO:0007669"/>
    <property type="project" value="UniProtKB-SubCell"/>
</dbReference>
<dbReference type="GO" id="GO:0034727">
    <property type="term" value="P:piecemeal microautophagy of the nucleus"/>
    <property type="evidence" value="ECO:0007669"/>
    <property type="project" value="TreeGrafter"/>
</dbReference>
<evidence type="ECO:0000256" key="9">
    <source>
        <dbReference type="ARBA" id="ARBA00022989"/>
    </source>
</evidence>
<dbReference type="GO" id="GO:0034497">
    <property type="term" value="P:protein localization to phagophore assembly site"/>
    <property type="evidence" value="ECO:0007669"/>
    <property type="project" value="TreeGrafter"/>
</dbReference>
<evidence type="ECO:0000313" key="20">
    <source>
        <dbReference type="EMBL" id="KAJ1728221.1"/>
    </source>
</evidence>
<evidence type="ECO:0000256" key="13">
    <source>
        <dbReference type="ARBA" id="ARBA00023136"/>
    </source>
</evidence>
<evidence type="ECO:0000256" key="3">
    <source>
        <dbReference type="ARBA" id="ARBA00004511"/>
    </source>
</evidence>
<feature type="compositionally biased region" description="Low complexity" evidence="19">
    <location>
        <begin position="176"/>
        <end position="185"/>
    </location>
</feature>
<dbReference type="AlphaFoldDB" id="A0A9W8CX14"/>
<evidence type="ECO:0000256" key="1">
    <source>
        <dbReference type="ARBA" id="ARBA00004439"/>
    </source>
</evidence>
<keyword evidence="12 18" id="KW-0445">Lipid transport</keyword>
<evidence type="ECO:0000256" key="18">
    <source>
        <dbReference type="RuleBase" id="RU364027"/>
    </source>
</evidence>
<dbReference type="GO" id="GO:0061709">
    <property type="term" value="P:reticulophagy"/>
    <property type="evidence" value="ECO:0007669"/>
    <property type="project" value="TreeGrafter"/>
</dbReference>
<dbReference type="PANTHER" id="PTHR13038:SF10">
    <property type="entry name" value="AUTOPHAGY-RELATED PROTEIN 9"/>
    <property type="match status" value="1"/>
</dbReference>
<dbReference type="Pfam" id="PF04109">
    <property type="entry name" value="ATG9"/>
    <property type="match status" value="1"/>
</dbReference>
<feature type="compositionally biased region" description="Low complexity" evidence="19">
    <location>
        <begin position="22"/>
        <end position="36"/>
    </location>
</feature>
<evidence type="ECO:0000256" key="5">
    <source>
        <dbReference type="ARBA" id="ARBA00006185"/>
    </source>
</evidence>